<organism evidence="1 2">
    <name type="scientific">Paramuricea clavata</name>
    <name type="common">Red gorgonian</name>
    <name type="synonym">Violescent sea-whip</name>
    <dbReference type="NCBI Taxonomy" id="317549"/>
    <lineage>
        <taxon>Eukaryota</taxon>
        <taxon>Metazoa</taxon>
        <taxon>Cnidaria</taxon>
        <taxon>Anthozoa</taxon>
        <taxon>Octocorallia</taxon>
        <taxon>Malacalcyonacea</taxon>
        <taxon>Plexauridae</taxon>
        <taxon>Paramuricea</taxon>
    </lineage>
</organism>
<accession>A0A7D9I489</accession>
<name>A0A7D9I489_PARCT</name>
<reference evidence="1" key="1">
    <citation type="submission" date="2020-04" db="EMBL/GenBank/DDBJ databases">
        <authorList>
            <person name="Alioto T."/>
            <person name="Alioto T."/>
            <person name="Gomez Garrido J."/>
        </authorList>
    </citation>
    <scope>NUCLEOTIDE SEQUENCE</scope>
    <source>
        <strain evidence="1">A484AB</strain>
    </source>
</reference>
<proteinExistence type="predicted"/>
<keyword evidence="2" id="KW-1185">Reference proteome</keyword>
<dbReference type="Proteomes" id="UP001152795">
    <property type="component" value="Unassembled WGS sequence"/>
</dbReference>
<gene>
    <name evidence="1" type="ORF">PACLA_8A059150</name>
</gene>
<evidence type="ECO:0000313" key="2">
    <source>
        <dbReference type="Proteomes" id="UP001152795"/>
    </source>
</evidence>
<dbReference type="EMBL" id="CACRXK020003715">
    <property type="protein sequence ID" value="CAB3999961.1"/>
    <property type="molecule type" value="Genomic_DNA"/>
</dbReference>
<dbReference type="AlphaFoldDB" id="A0A7D9I489"/>
<dbReference type="OrthoDB" id="6116802at2759"/>
<protein>
    <submittedName>
        <fullName evidence="1">Uncharacterized protein</fullName>
    </submittedName>
</protein>
<evidence type="ECO:0000313" key="1">
    <source>
        <dbReference type="EMBL" id="CAB3999961.1"/>
    </source>
</evidence>
<comment type="caution">
    <text evidence="1">The sequence shown here is derived from an EMBL/GenBank/DDBJ whole genome shotgun (WGS) entry which is preliminary data.</text>
</comment>
<sequence length="198" mass="21832">MECGYARYVGGPCGGSQQSPHTRQCLRIADCSKDIRDYLGFLKVGDPSITSEASLLLARAGLFGPEENHGNITICPRHRDSHGIRWRCNRRNCVCPASWAVHGSVKAERPITKEQSEKLLNLTHVLVPVGSGIGTTYRKRLTAESKRAEQSVGSRNTCRKCPQDVLDLCDSFLNLSIEERDHSASMFVPEEPTSSSTT</sequence>